<dbReference type="PANTHER" id="PTHR34223">
    <property type="entry name" value="OS11G0201299 PROTEIN"/>
    <property type="match status" value="1"/>
</dbReference>
<evidence type="ECO:0000259" key="1">
    <source>
        <dbReference type="PROSITE" id="PS50181"/>
    </source>
</evidence>
<accession>A0A5J9TLK8</accession>
<evidence type="ECO:0000313" key="2">
    <source>
        <dbReference type="EMBL" id="TVU12194.1"/>
    </source>
</evidence>
<dbReference type="CDD" id="cd22160">
    <property type="entry name" value="F-box_AtFBL13-like"/>
    <property type="match status" value="1"/>
</dbReference>
<dbReference type="InterPro" id="IPR036047">
    <property type="entry name" value="F-box-like_dom_sf"/>
</dbReference>
<reference evidence="2 3" key="1">
    <citation type="journal article" date="2019" name="Sci. Rep.">
        <title>A high-quality genome of Eragrostis curvula grass provides insights into Poaceae evolution and supports new strategies to enhance forage quality.</title>
        <authorList>
            <person name="Carballo J."/>
            <person name="Santos B.A.C.M."/>
            <person name="Zappacosta D."/>
            <person name="Garbus I."/>
            <person name="Selva J.P."/>
            <person name="Gallo C.A."/>
            <person name="Diaz A."/>
            <person name="Albertini E."/>
            <person name="Caccamo M."/>
            <person name="Echenique V."/>
        </authorList>
    </citation>
    <scope>NUCLEOTIDE SEQUENCE [LARGE SCALE GENOMIC DNA]</scope>
    <source>
        <strain evidence="3">cv. Victoria</strain>
        <tissue evidence="2">Leaf</tissue>
    </source>
</reference>
<protein>
    <recommendedName>
        <fullName evidence="1">F-box domain-containing protein</fullName>
    </recommendedName>
</protein>
<comment type="caution">
    <text evidence="2">The sequence shown here is derived from an EMBL/GenBank/DDBJ whole genome shotgun (WGS) entry which is preliminary data.</text>
</comment>
<feature type="domain" description="F-box" evidence="1">
    <location>
        <begin position="5"/>
        <end position="41"/>
    </location>
</feature>
<dbReference type="InterPro" id="IPR053781">
    <property type="entry name" value="F-box_AtFBL13-like"/>
</dbReference>
<keyword evidence="3" id="KW-1185">Reference proteome</keyword>
<dbReference type="Proteomes" id="UP000324897">
    <property type="component" value="Chromosome 3"/>
</dbReference>
<sequence>MASGLDRISALPDGVLEHVLGFLPANEAVQTSVLARRWRHLWRCMRRLHISIKDMASPAGFNKFVTGLLLLRNNRAVLDEVDFTHYPIDGTDGAYMNIWFQHILSCQVKVLVIRFYVDTLLLFDGPSLLSRHLQKLELHSLNLVDDVLDLSSCPALEILEIICCSIWCERISSLSLKHLLIKRAAFSLFEIRRTRISTPSLVSMQIDYCYGVVPQLESMPSLQTAIVKCASPFGIADYCGIDDSGDCGGICSTCSDESSGCVLLQGLSSAVNLELMADRGMIIFRRDLRWCPTFSNLKTLLLNEWCVANDPGALFCILSHSPVLEKLTLQLAKGPKDTTEFDAIFNVAESLAISKHLKTIEVQCEMVDERVCQILRLLKTLGINFTLKRTKM</sequence>
<name>A0A5J9TLK8_9POAL</name>
<dbReference type="PANTHER" id="PTHR34223:SF119">
    <property type="entry name" value="F-BOX DOMAIN-CONTAINING PROTEIN"/>
    <property type="match status" value="1"/>
</dbReference>
<gene>
    <name evidence="2" type="ORF">EJB05_45827</name>
</gene>
<dbReference type="EMBL" id="RWGY01000039">
    <property type="protein sequence ID" value="TVU12194.1"/>
    <property type="molecule type" value="Genomic_DNA"/>
</dbReference>
<organism evidence="2 3">
    <name type="scientific">Eragrostis curvula</name>
    <name type="common">weeping love grass</name>
    <dbReference type="NCBI Taxonomy" id="38414"/>
    <lineage>
        <taxon>Eukaryota</taxon>
        <taxon>Viridiplantae</taxon>
        <taxon>Streptophyta</taxon>
        <taxon>Embryophyta</taxon>
        <taxon>Tracheophyta</taxon>
        <taxon>Spermatophyta</taxon>
        <taxon>Magnoliopsida</taxon>
        <taxon>Liliopsida</taxon>
        <taxon>Poales</taxon>
        <taxon>Poaceae</taxon>
        <taxon>PACMAD clade</taxon>
        <taxon>Chloridoideae</taxon>
        <taxon>Eragrostideae</taxon>
        <taxon>Eragrostidinae</taxon>
        <taxon>Eragrostis</taxon>
    </lineage>
</organism>
<dbReference type="PROSITE" id="PS50181">
    <property type="entry name" value="FBOX"/>
    <property type="match status" value="1"/>
</dbReference>
<dbReference type="AlphaFoldDB" id="A0A5J9TLK8"/>
<dbReference type="InterPro" id="IPR001810">
    <property type="entry name" value="F-box_dom"/>
</dbReference>
<evidence type="ECO:0000313" key="3">
    <source>
        <dbReference type="Proteomes" id="UP000324897"/>
    </source>
</evidence>
<dbReference type="SUPFAM" id="SSF52047">
    <property type="entry name" value="RNI-like"/>
    <property type="match status" value="1"/>
</dbReference>
<proteinExistence type="predicted"/>
<dbReference type="Gramene" id="TVU12194">
    <property type="protein sequence ID" value="TVU12194"/>
    <property type="gene ID" value="EJB05_45827"/>
</dbReference>
<dbReference type="SUPFAM" id="SSF81383">
    <property type="entry name" value="F-box domain"/>
    <property type="match status" value="1"/>
</dbReference>
<dbReference type="Pfam" id="PF00646">
    <property type="entry name" value="F-box"/>
    <property type="match status" value="1"/>
</dbReference>
<dbReference type="InterPro" id="IPR053197">
    <property type="entry name" value="F-box_SCFL_complex_component"/>
</dbReference>